<evidence type="ECO:0000313" key="8">
    <source>
        <dbReference type="Proteomes" id="UP000035681"/>
    </source>
</evidence>
<evidence type="ECO:0000256" key="1">
    <source>
        <dbReference type="ARBA" id="ARBA00004370"/>
    </source>
</evidence>
<dbReference type="PANTHER" id="PTHR10736:SF58">
    <property type="entry name" value="BESTROPHIN HOMOLOG-RELATED"/>
    <property type="match status" value="1"/>
</dbReference>
<sequence>MDKKRNFSDIMTISYNLDVSSTSTHAFLKLLFRWKGSIWKSVYGEFFIWTFCYYIVMFVYRVLLTEKQMHIFELVAYDCNKKLDYIPLTFMLGFFVTIVVDRWKNIFSNIGFIDTVALIISLNVRGTDEETRIRRRSLVRYLLLTQVLIYRDISVRVRKRFPTIQSIEDAGYFEPHETILYKQTQTKYSKYWIPINWCLNICYELRKQNKIDNDPGLRQLTDEIKNHRMKLGSLCDYDWVPVPLAYPQVVFTAVRVYFIICLWSRQFLISEDNTVTKSIIDMYVPFMTMLQLIFYMGWLKVAEALLNPLGEDDDDFEVNYIIDRNTGNGFCIVDMSHNEIPYQKLDKFVCNKEAMYSEDTAGDTINPLVGSATRATIIVKDENVKMVPHNKPSKTGKSQTSQDDEDEENKIGIKRSIKNKERATTSRLSPYRGLKQKFSLNKTRSQSFMEEKVNPFDVSLRTRIQVSRPTLEGSFKEEDDNISEDKLDVIVHSSNKNELINEKDITQPCTPIITTPIMDRLTIPSSPTRSEEKFFTTSQKNDTNNIDNKK</sequence>
<evidence type="ECO:0000256" key="2">
    <source>
        <dbReference type="ARBA" id="ARBA00022692"/>
    </source>
</evidence>
<dbReference type="WBParaSite" id="SSTP_0001095200.1">
    <property type="protein sequence ID" value="SSTP_0001095200.1"/>
    <property type="gene ID" value="SSTP_0001095200"/>
</dbReference>
<feature type="region of interest" description="Disordered" evidence="7">
    <location>
        <begin position="523"/>
        <end position="550"/>
    </location>
</feature>
<keyword evidence="6" id="KW-0813">Transport</keyword>
<keyword evidence="4 6" id="KW-0472">Membrane</keyword>
<keyword evidence="8" id="KW-1185">Reference proteome</keyword>
<feature type="compositionally biased region" description="Polar residues" evidence="7">
    <location>
        <begin position="535"/>
        <end position="550"/>
    </location>
</feature>
<comment type="similarity">
    <text evidence="5 6">Belongs to the anion channel-forming bestrophin (TC 1.A.46) family. Calcium-sensitive chloride channel subfamily.</text>
</comment>
<dbReference type="GO" id="GO:0005254">
    <property type="term" value="F:chloride channel activity"/>
    <property type="evidence" value="ECO:0007669"/>
    <property type="project" value="UniProtKB-KW"/>
</dbReference>
<evidence type="ECO:0000313" key="9">
    <source>
        <dbReference type="WBParaSite" id="SSTP_0001095200.1"/>
    </source>
</evidence>
<name>A0A0K0ENB5_STRER</name>
<keyword evidence="3 6" id="KW-1133">Transmembrane helix</keyword>
<dbReference type="GO" id="GO:0034707">
    <property type="term" value="C:chloride channel complex"/>
    <property type="evidence" value="ECO:0007669"/>
    <property type="project" value="UniProtKB-KW"/>
</dbReference>
<organism evidence="9">
    <name type="scientific">Strongyloides stercoralis</name>
    <name type="common">Threadworm</name>
    <dbReference type="NCBI Taxonomy" id="6248"/>
    <lineage>
        <taxon>Eukaryota</taxon>
        <taxon>Metazoa</taxon>
        <taxon>Ecdysozoa</taxon>
        <taxon>Nematoda</taxon>
        <taxon>Chromadorea</taxon>
        <taxon>Rhabditida</taxon>
        <taxon>Tylenchina</taxon>
        <taxon>Panagrolaimomorpha</taxon>
        <taxon>Strongyloidoidea</taxon>
        <taxon>Strongyloididae</taxon>
        <taxon>Strongyloides</taxon>
    </lineage>
</organism>
<keyword evidence="6" id="KW-1003">Cell membrane</keyword>
<evidence type="ECO:0000256" key="5">
    <source>
        <dbReference type="ARBA" id="ARBA00034769"/>
    </source>
</evidence>
<evidence type="ECO:0000256" key="3">
    <source>
        <dbReference type="ARBA" id="ARBA00022989"/>
    </source>
</evidence>
<keyword evidence="2 6" id="KW-0812">Transmembrane</keyword>
<accession>A0A0K0ENB5</accession>
<reference evidence="9" key="1">
    <citation type="submission" date="2015-08" db="UniProtKB">
        <authorList>
            <consortium name="WormBaseParasite"/>
        </authorList>
    </citation>
    <scope>IDENTIFICATION</scope>
</reference>
<keyword evidence="6" id="KW-0869">Chloride channel</keyword>
<keyword evidence="6" id="KW-0407">Ion channel</keyword>
<keyword evidence="6" id="KW-0868">Chloride</keyword>
<dbReference type="InterPro" id="IPR000615">
    <property type="entry name" value="Bestrophin"/>
</dbReference>
<dbReference type="PANTHER" id="PTHR10736">
    <property type="entry name" value="BESTROPHIN"/>
    <property type="match status" value="1"/>
</dbReference>
<dbReference type="STRING" id="6248.A0A0K0ENB5"/>
<dbReference type="GO" id="GO:0005886">
    <property type="term" value="C:plasma membrane"/>
    <property type="evidence" value="ECO:0007669"/>
    <property type="project" value="UniProtKB-SubCell"/>
</dbReference>
<feature type="transmembrane region" description="Helical" evidence="6">
    <location>
        <begin position="83"/>
        <end position="100"/>
    </location>
</feature>
<proteinExistence type="inferred from homology"/>
<evidence type="ECO:0000256" key="7">
    <source>
        <dbReference type="SAM" id="MobiDB-lite"/>
    </source>
</evidence>
<feature type="transmembrane region" description="Helical" evidence="6">
    <location>
        <begin position="46"/>
        <end position="63"/>
    </location>
</feature>
<comment type="function">
    <text evidence="6">Forms chloride channels.</text>
</comment>
<dbReference type="Proteomes" id="UP000035681">
    <property type="component" value="Unplaced"/>
</dbReference>
<feature type="region of interest" description="Disordered" evidence="7">
    <location>
        <begin position="385"/>
        <end position="413"/>
    </location>
</feature>
<dbReference type="Pfam" id="PF01062">
    <property type="entry name" value="Bestrophin"/>
    <property type="match status" value="1"/>
</dbReference>
<comment type="subcellular location">
    <subcellularLocation>
        <location evidence="6">Cell membrane</location>
        <topology evidence="6">Multi-pass membrane protein</topology>
    </subcellularLocation>
    <subcellularLocation>
        <location evidence="1">Membrane</location>
    </subcellularLocation>
</comment>
<dbReference type="AlphaFoldDB" id="A0A0K0ENB5"/>
<protein>
    <recommendedName>
        <fullName evidence="6">Bestrophin homolog</fullName>
    </recommendedName>
</protein>
<dbReference type="WBParaSite" id="TCONS_00012458.p1">
    <property type="protein sequence ID" value="TCONS_00012458.p1"/>
    <property type="gene ID" value="XLOC_008108"/>
</dbReference>
<keyword evidence="6" id="KW-0406">Ion transport</keyword>
<evidence type="ECO:0000256" key="4">
    <source>
        <dbReference type="ARBA" id="ARBA00023136"/>
    </source>
</evidence>
<dbReference type="InterPro" id="IPR021134">
    <property type="entry name" value="Bestrophin-like"/>
</dbReference>
<evidence type="ECO:0000256" key="6">
    <source>
        <dbReference type="RuleBase" id="RU363126"/>
    </source>
</evidence>